<feature type="compositionally biased region" description="Basic and acidic residues" evidence="1">
    <location>
        <begin position="89"/>
        <end position="101"/>
    </location>
</feature>
<protein>
    <submittedName>
        <fullName evidence="2">Uncharacterized protein</fullName>
    </submittedName>
</protein>
<dbReference type="Proteomes" id="UP000784294">
    <property type="component" value="Unassembled WGS sequence"/>
</dbReference>
<sequence length="101" mass="10556">MEVDAVAPEAMETDKPSCESSAAPGSGVMPLSTKAVKSEDESDLGAIYDASSLQSVLQNLPGVDIQDEEVRNAIGLLTKQKLPVPSGPKPEEDSEKKDGAE</sequence>
<reference evidence="2" key="1">
    <citation type="submission" date="2018-11" db="EMBL/GenBank/DDBJ databases">
        <authorList>
            <consortium name="Pathogen Informatics"/>
        </authorList>
    </citation>
    <scope>NUCLEOTIDE SEQUENCE</scope>
</reference>
<dbReference type="EMBL" id="CAAALY010125089">
    <property type="protein sequence ID" value="VEL31663.1"/>
    <property type="molecule type" value="Genomic_DNA"/>
</dbReference>
<dbReference type="OrthoDB" id="1731724at2759"/>
<name>A0A3S5AYD3_9PLAT</name>
<proteinExistence type="predicted"/>
<evidence type="ECO:0000256" key="1">
    <source>
        <dbReference type="SAM" id="MobiDB-lite"/>
    </source>
</evidence>
<evidence type="ECO:0000313" key="2">
    <source>
        <dbReference type="EMBL" id="VEL31663.1"/>
    </source>
</evidence>
<feature type="region of interest" description="Disordered" evidence="1">
    <location>
        <begin position="78"/>
        <end position="101"/>
    </location>
</feature>
<organism evidence="2 3">
    <name type="scientific">Protopolystoma xenopodis</name>
    <dbReference type="NCBI Taxonomy" id="117903"/>
    <lineage>
        <taxon>Eukaryota</taxon>
        <taxon>Metazoa</taxon>
        <taxon>Spiralia</taxon>
        <taxon>Lophotrochozoa</taxon>
        <taxon>Platyhelminthes</taxon>
        <taxon>Monogenea</taxon>
        <taxon>Polyopisthocotylea</taxon>
        <taxon>Polystomatidea</taxon>
        <taxon>Polystomatidae</taxon>
        <taxon>Protopolystoma</taxon>
    </lineage>
</organism>
<accession>A0A3S5AYD3</accession>
<feature type="region of interest" description="Disordered" evidence="1">
    <location>
        <begin position="1"/>
        <end position="37"/>
    </location>
</feature>
<dbReference type="AlphaFoldDB" id="A0A3S5AYD3"/>
<keyword evidence="3" id="KW-1185">Reference proteome</keyword>
<comment type="caution">
    <text evidence="2">The sequence shown here is derived from an EMBL/GenBank/DDBJ whole genome shotgun (WGS) entry which is preliminary data.</text>
</comment>
<gene>
    <name evidence="2" type="ORF">PXEA_LOCUS25103</name>
</gene>
<evidence type="ECO:0000313" key="3">
    <source>
        <dbReference type="Proteomes" id="UP000784294"/>
    </source>
</evidence>